<comment type="caution">
    <text evidence="1">The sequence shown here is derived from an EMBL/GenBank/DDBJ whole genome shotgun (WGS) entry which is preliminary data.</text>
</comment>
<keyword evidence="2" id="KW-1185">Reference proteome</keyword>
<dbReference type="EMBL" id="MU273492">
    <property type="protein sequence ID" value="KAI0034929.1"/>
    <property type="molecule type" value="Genomic_DNA"/>
</dbReference>
<accession>A0ACB8QSR0</accession>
<gene>
    <name evidence="1" type="ORF">K488DRAFT_83531</name>
</gene>
<organism evidence="1 2">
    <name type="scientific">Vararia minispora EC-137</name>
    <dbReference type="NCBI Taxonomy" id="1314806"/>
    <lineage>
        <taxon>Eukaryota</taxon>
        <taxon>Fungi</taxon>
        <taxon>Dikarya</taxon>
        <taxon>Basidiomycota</taxon>
        <taxon>Agaricomycotina</taxon>
        <taxon>Agaricomycetes</taxon>
        <taxon>Russulales</taxon>
        <taxon>Lachnocladiaceae</taxon>
        <taxon>Vararia</taxon>
    </lineage>
</organism>
<name>A0ACB8QSR0_9AGAM</name>
<dbReference type="Proteomes" id="UP000814128">
    <property type="component" value="Unassembled WGS sequence"/>
</dbReference>
<reference evidence="1" key="1">
    <citation type="submission" date="2021-02" db="EMBL/GenBank/DDBJ databases">
        <authorList>
            <consortium name="DOE Joint Genome Institute"/>
            <person name="Ahrendt S."/>
            <person name="Looney B.P."/>
            <person name="Miyauchi S."/>
            <person name="Morin E."/>
            <person name="Drula E."/>
            <person name="Courty P.E."/>
            <person name="Chicoki N."/>
            <person name="Fauchery L."/>
            <person name="Kohler A."/>
            <person name="Kuo A."/>
            <person name="Labutti K."/>
            <person name="Pangilinan J."/>
            <person name="Lipzen A."/>
            <person name="Riley R."/>
            <person name="Andreopoulos W."/>
            <person name="He G."/>
            <person name="Johnson J."/>
            <person name="Barry K.W."/>
            <person name="Grigoriev I.V."/>
            <person name="Nagy L."/>
            <person name="Hibbett D."/>
            <person name="Henrissat B."/>
            <person name="Matheny P.B."/>
            <person name="Labbe J."/>
            <person name="Martin F."/>
        </authorList>
    </citation>
    <scope>NUCLEOTIDE SEQUENCE</scope>
    <source>
        <strain evidence="1">EC-137</strain>
    </source>
</reference>
<protein>
    <submittedName>
        <fullName evidence="1">Uncharacterized protein</fullName>
    </submittedName>
</protein>
<evidence type="ECO:0000313" key="2">
    <source>
        <dbReference type="Proteomes" id="UP000814128"/>
    </source>
</evidence>
<reference evidence="1" key="2">
    <citation type="journal article" date="2022" name="New Phytol.">
        <title>Evolutionary transition to the ectomycorrhizal habit in the genomes of a hyperdiverse lineage of mushroom-forming fungi.</title>
        <authorList>
            <person name="Looney B."/>
            <person name="Miyauchi S."/>
            <person name="Morin E."/>
            <person name="Drula E."/>
            <person name="Courty P.E."/>
            <person name="Kohler A."/>
            <person name="Kuo A."/>
            <person name="LaButti K."/>
            <person name="Pangilinan J."/>
            <person name="Lipzen A."/>
            <person name="Riley R."/>
            <person name="Andreopoulos W."/>
            <person name="He G."/>
            <person name="Johnson J."/>
            <person name="Nolan M."/>
            <person name="Tritt A."/>
            <person name="Barry K.W."/>
            <person name="Grigoriev I.V."/>
            <person name="Nagy L.G."/>
            <person name="Hibbett D."/>
            <person name="Henrissat B."/>
            <person name="Matheny P.B."/>
            <person name="Labbe J."/>
            <person name="Martin F.M."/>
        </authorList>
    </citation>
    <scope>NUCLEOTIDE SEQUENCE</scope>
    <source>
        <strain evidence="1">EC-137</strain>
    </source>
</reference>
<evidence type="ECO:0000313" key="1">
    <source>
        <dbReference type="EMBL" id="KAI0034929.1"/>
    </source>
</evidence>
<sequence>MSLPTPATQPDEKPGVFIDVLAPRALHLAQSPQEGLVLTRLSYEDIDAYERRNWQPSLCLGLLVLILAALGTLFLLFLLIPDAVRVLLPDRLIGCNHQA</sequence>
<proteinExistence type="predicted"/>